<dbReference type="GO" id="GO:0016829">
    <property type="term" value="F:lyase activity"/>
    <property type="evidence" value="ECO:0007669"/>
    <property type="project" value="UniProtKB-KW"/>
</dbReference>
<dbReference type="Gene3D" id="1.10.150.20">
    <property type="entry name" value="5' to 3' exonuclease, C-terminal subdomain"/>
    <property type="match status" value="1"/>
</dbReference>
<dbReference type="Gene3D" id="1.10.150.110">
    <property type="entry name" value="DNA polymerase beta, N-terminal domain-like"/>
    <property type="match status" value="1"/>
</dbReference>
<dbReference type="GO" id="GO:0046872">
    <property type="term" value="F:metal ion binding"/>
    <property type="evidence" value="ECO:0007669"/>
    <property type="project" value="UniProtKB-KW"/>
</dbReference>
<dbReference type="SMART" id="SM00483">
    <property type="entry name" value="POLXc"/>
    <property type="match status" value="1"/>
</dbReference>
<evidence type="ECO:0000256" key="2">
    <source>
        <dbReference type="ARBA" id="ARBA00004123"/>
    </source>
</evidence>
<dbReference type="PANTHER" id="PTHR11276:SF28">
    <property type="entry name" value="DNA POLYMERASE LAMBDA"/>
    <property type="match status" value="1"/>
</dbReference>
<dbReference type="CDD" id="cd00141">
    <property type="entry name" value="NT_POLXc"/>
    <property type="match status" value="1"/>
</dbReference>
<dbReference type="Pfam" id="PF14716">
    <property type="entry name" value="HHH_8"/>
    <property type="match status" value="1"/>
</dbReference>
<dbReference type="Pfam" id="PF14792">
    <property type="entry name" value="DNA_pol_B_palm"/>
    <property type="match status" value="1"/>
</dbReference>
<gene>
    <name evidence="20" type="ORF">Slin15195_G007830</name>
</gene>
<evidence type="ECO:0000256" key="16">
    <source>
        <dbReference type="ARBA" id="ARBA00049244"/>
    </source>
</evidence>
<dbReference type="InterPro" id="IPR022312">
    <property type="entry name" value="DNA_pol_X"/>
</dbReference>
<evidence type="ECO:0000256" key="10">
    <source>
        <dbReference type="ARBA" id="ARBA00022723"/>
    </source>
</evidence>
<name>A0A9Q9ADC4_9PEZI</name>
<comment type="similarity">
    <text evidence="3">Belongs to the DNA polymerase type-X family.</text>
</comment>
<proteinExistence type="inferred from homology"/>
<evidence type="ECO:0000256" key="3">
    <source>
        <dbReference type="ARBA" id="ARBA00008323"/>
    </source>
</evidence>
<keyword evidence="6" id="KW-0237">DNA synthesis</keyword>
<accession>A0A9Q9ADC4</accession>
<evidence type="ECO:0000256" key="11">
    <source>
        <dbReference type="ARBA" id="ARBA00022763"/>
    </source>
</evidence>
<dbReference type="GO" id="GO:0003677">
    <property type="term" value="F:DNA binding"/>
    <property type="evidence" value="ECO:0007669"/>
    <property type="project" value="InterPro"/>
</dbReference>
<dbReference type="Proteomes" id="UP001056384">
    <property type="component" value="Chromosome 1"/>
</dbReference>
<evidence type="ECO:0000256" key="1">
    <source>
        <dbReference type="ARBA" id="ARBA00001936"/>
    </source>
</evidence>
<dbReference type="EC" id="2.7.7.7" evidence="4"/>
<evidence type="ECO:0000259" key="19">
    <source>
        <dbReference type="PROSITE" id="PS50172"/>
    </source>
</evidence>
<evidence type="ECO:0000256" key="13">
    <source>
        <dbReference type="ARBA" id="ARBA00023204"/>
    </source>
</evidence>
<evidence type="ECO:0000256" key="9">
    <source>
        <dbReference type="ARBA" id="ARBA00022705"/>
    </source>
</evidence>
<dbReference type="SUPFAM" id="SSF47802">
    <property type="entry name" value="DNA polymerase beta, N-terminal domain-like"/>
    <property type="match status" value="1"/>
</dbReference>
<keyword evidence="11" id="KW-0227">DNA damage</keyword>
<evidence type="ECO:0000256" key="4">
    <source>
        <dbReference type="ARBA" id="ARBA00012417"/>
    </source>
</evidence>
<evidence type="ECO:0000256" key="15">
    <source>
        <dbReference type="ARBA" id="ARBA00023242"/>
    </source>
</evidence>
<evidence type="ECO:0000256" key="17">
    <source>
        <dbReference type="PIRSR" id="PIRSR622312-50"/>
    </source>
</evidence>
<feature type="region of interest" description="Disordered" evidence="18">
    <location>
        <begin position="357"/>
        <end position="395"/>
    </location>
</feature>
<evidence type="ECO:0000256" key="12">
    <source>
        <dbReference type="ARBA" id="ARBA00022932"/>
    </source>
</evidence>
<dbReference type="InterPro" id="IPR028207">
    <property type="entry name" value="DNA_pol_B_palm_palm"/>
</dbReference>
<comment type="subcellular location">
    <subcellularLocation>
        <location evidence="2">Nucleus</location>
    </subcellularLocation>
</comment>
<dbReference type="InterPro" id="IPR010996">
    <property type="entry name" value="HHH_MUS81"/>
</dbReference>
<dbReference type="Gene3D" id="3.30.210.10">
    <property type="entry name" value="DNA polymerase, thumb domain"/>
    <property type="match status" value="1"/>
</dbReference>
<dbReference type="Gene3D" id="3.40.50.10190">
    <property type="entry name" value="BRCT domain"/>
    <property type="match status" value="1"/>
</dbReference>
<evidence type="ECO:0000256" key="5">
    <source>
        <dbReference type="ARBA" id="ARBA00016513"/>
    </source>
</evidence>
<keyword evidence="15" id="KW-0539">Nucleus</keyword>
<dbReference type="SUPFAM" id="SSF81301">
    <property type="entry name" value="Nucleotidyltransferase"/>
    <property type="match status" value="1"/>
</dbReference>
<dbReference type="InterPro" id="IPR043519">
    <property type="entry name" value="NT_sf"/>
</dbReference>
<dbReference type="FunFam" id="1.10.150.20:FF:000010">
    <property type="entry name" value="DNA polymerase lambda"/>
    <property type="match status" value="1"/>
</dbReference>
<dbReference type="PROSITE" id="PS50172">
    <property type="entry name" value="BRCT"/>
    <property type="match status" value="1"/>
</dbReference>
<dbReference type="InterPro" id="IPR002008">
    <property type="entry name" value="DNA_pol_X_beta-like"/>
</dbReference>
<evidence type="ECO:0000313" key="21">
    <source>
        <dbReference type="Proteomes" id="UP001056384"/>
    </source>
</evidence>
<dbReference type="FunFam" id="1.10.150.110:FF:000005">
    <property type="entry name" value="DNA polymerase POL4"/>
    <property type="match status" value="1"/>
</dbReference>
<dbReference type="FunFam" id="3.30.210.10:FF:000001">
    <property type="entry name" value="DNA polymerase lambda"/>
    <property type="match status" value="1"/>
</dbReference>
<keyword evidence="10" id="KW-0479">Metal-binding</keyword>
<dbReference type="InterPro" id="IPR027421">
    <property type="entry name" value="DNA_pol_lamdba_lyase_dom_sf"/>
</dbReference>
<feature type="region of interest" description="Disordered" evidence="18">
    <location>
        <begin position="1"/>
        <end position="62"/>
    </location>
</feature>
<keyword evidence="7" id="KW-0808">Transferase</keyword>
<dbReference type="Gene3D" id="3.30.460.10">
    <property type="entry name" value="Beta Polymerase, domain 2"/>
    <property type="match status" value="1"/>
</dbReference>
<evidence type="ECO:0000256" key="8">
    <source>
        <dbReference type="ARBA" id="ARBA00022695"/>
    </source>
</evidence>
<dbReference type="AlphaFoldDB" id="A0A9Q9ADC4"/>
<evidence type="ECO:0000313" key="20">
    <source>
        <dbReference type="EMBL" id="USW47464.1"/>
    </source>
</evidence>
<keyword evidence="9" id="KW-0235">DNA replication</keyword>
<organism evidence="20 21">
    <name type="scientific">Septoria linicola</name>
    <dbReference type="NCBI Taxonomy" id="215465"/>
    <lineage>
        <taxon>Eukaryota</taxon>
        <taxon>Fungi</taxon>
        <taxon>Dikarya</taxon>
        <taxon>Ascomycota</taxon>
        <taxon>Pezizomycotina</taxon>
        <taxon>Dothideomycetes</taxon>
        <taxon>Dothideomycetidae</taxon>
        <taxon>Mycosphaerellales</taxon>
        <taxon>Mycosphaerellaceae</taxon>
        <taxon>Septoria</taxon>
    </lineage>
</organism>
<dbReference type="PRINTS" id="PR00869">
    <property type="entry name" value="DNAPOLX"/>
</dbReference>
<dbReference type="Pfam" id="PF10391">
    <property type="entry name" value="DNA_pol_lambd_f"/>
    <property type="match status" value="1"/>
</dbReference>
<dbReference type="PANTHER" id="PTHR11276">
    <property type="entry name" value="DNA POLYMERASE TYPE-X FAMILY MEMBER"/>
    <property type="match status" value="1"/>
</dbReference>
<dbReference type="EMBL" id="CP099418">
    <property type="protein sequence ID" value="USW47464.1"/>
    <property type="molecule type" value="Genomic_DNA"/>
</dbReference>
<sequence>MSSGGDERLAHKRQMFDALDSLDDSTDEEVPDLGRQASEDALRRAASRRQRNQQAYIADQRQLARSVSDSTFAFQEQHREKQTRPAAVLLPSTEPGSEVAKAHGHLSSTNAGIGRALPAAPLYNGLRHTVSDISALQTAVKPDSAKVVGKRRREVSLRAVPDALRVFQGLQFYFFPNNESAPARRMRIARAREYGAIWHRDWNSQVTHIIFDRNMTFDQLKQWLKLETLPDKVIVVSEAYPAECITYGVLLDPSSSRFAVKGFVPSTVTRADSTESETSLKLKPAKGKAEREAPVETPPGSASIVLTTPIAVSSSFDTSLTDGRAQVSNNFQSPGIDSSRELDEAIAKAKALEQMHIGEDEDEQPGNSKGPGSDNEGSSAAIRLPPKRKGKFHQMHDKWQCMQKNTGQKSNNPNTGIINILQQMADYYGQTGDEWRIRAYRKAISTLHNHPVKITTKEEAGALPNIGPRLAEKIEEIAFTNRLRRLDNAKAEPTDQVLQAFMGVYGAGLKQASEWVKQGYQTLDDLAARAPLTENQRIGIEHYEHFNSRIPRAEVAKHGAMVREALQRLDSTYEVIIGGSYRRGSMDSGDIDCIITRPDTGAAHLRNIILGQLVPQLTTRGFLVANLAMTSKDDGSKWHGASCLPGSNIWRRMDLLLVPSEERGAALIYFTGNDIFNRSLRLLASTKGMRLNQRGLYKDVIRGKNREKLCEGTLVEGKDEKKIFEILGVPWRVPEHRIC</sequence>
<evidence type="ECO:0000256" key="7">
    <source>
        <dbReference type="ARBA" id="ARBA00022679"/>
    </source>
</evidence>
<dbReference type="InterPro" id="IPR037160">
    <property type="entry name" value="DNA_Pol_thumb_sf"/>
</dbReference>
<feature type="compositionally biased region" description="Acidic residues" evidence="18">
    <location>
        <begin position="20"/>
        <end position="31"/>
    </location>
</feature>
<keyword evidence="12 20" id="KW-0239">DNA-directed DNA polymerase</keyword>
<feature type="active site" description="Nucleophile; Schiff-base intermediate with DNA; for 5'-dRP lyase activity" evidence="17">
    <location>
        <position position="473"/>
    </location>
</feature>
<dbReference type="GO" id="GO:0005634">
    <property type="term" value="C:nucleus"/>
    <property type="evidence" value="ECO:0007669"/>
    <property type="project" value="UniProtKB-SubCell"/>
</dbReference>
<dbReference type="InterPro" id="IPR002054">
    <property type="entry name" value="DNA-dir_DNA_pol_X"/>
</dbReference>
<dbReference type="OrthoDB" id="205514at2759"/>
<dbReference type="InterPro" id="IPR001357">
    <property type="entry name" value="BRCT_dom"/>
</dbReference>
<evidence type="ECO:0000256" key="18">
    <source>
        <dbReference type="SAM" id="MobiDB-lite"/>
    </source>
</evidence>
<reference evidence="20" key="1">
    <citation type="submission" date="2022-06" db="EMBL/GenBank/DDBJ databases">
        <title>Complete genome sequences of two strains of the flax pathogen Septoria linicola.</title>
        <authorList>
            <person name="Lapalu N."/>
            <person name="Simon A."/>
            <person name="Demenou B."/>
            <person name="Paumier D."/>
            <person name="Guillot M.-P."/>
            <person name="Gout L."/>
            <person name="Valade R."/>
        </authorList>
    </citation>
    <scope>NUCLEOTIDE SEQUENCE</scope>
    <source>
        <strain evidence="20">SE15195</strain>
    </source>
</reference>
<dbReference type="InterPro" id="IPR036420">
    <property type="entry name" value="BRCT_dom_sf"/>
</dbReference>
<feature type="domain" description="BRCT" evidence="19">
    <location>
        <begin position="162"/>
        <end position="258"/>
    </location>
</feature>
<keyword evidence="21" id="KW-1185">Reference proteome</keyword>
<dbReference type="GO" id="GO:0006303">
    <property type="term" value="P:double-strand break repair via nonhomologous end joining"/>
    <property type="evidence" value="ECO:0007669"/>
    <property type="project" value="TreeGrafter"/>
</dbReference>
<comment type="catalytic activity">
    <reaction evidence="16">
        <text>DNA(n) + a 2'-deoxyribonucleoside 5'-triphosphate = DNA(n+1) + diphosphate</text>
        <dbReference type="Rhea" id="RHEA:22508"/>
        <dbReference type="Rhea" id="RHEA-COMP:17339"/>
        <dbReference type="Rhea" id="RHEA-COMP:17340"/>
        <dbReference type="ChEBI" id="CHEBI:33019"/>
        <dbReference type="ChEBI" id="CHEBI:61560"/>
        <dbReference type="ChEBI" id="CHEBI:173112"/>
        <dbReference type="EC" id="2.7.7.7"/>
    </reaction>
</comment>
<protein>
    <recommendedName>
        <fullName evidence="5">DNA polymerase lambda</fullName>
        <ecNumber evidence="4">2.7.7.7</ecNumber>
    </recommendedName>
</protein>
<evidence type="ECO:0000256" key="14">
    <source>
        <dbReference type="ARBA" id="ARBA00023239"/>
    </source>
</evidence>
<dbReference type="InterPro" id="IPR029398">
    <property type="entry name" value="PolB_thumb"/>
</dbReference>
<dbReference type="InterPro" id="IPR018944">
    <property type="entry name" value="DNA_pol_lambd_fingers_domain"/>
</dbReference>
<keyword evidence="13" id="KW-0234">DNA repair</keyword>
<feature type="region of interest" description="Disordered" evidence="18">
    <location>
        <begin position="273"/>
        <end position="302"/>
    </location>
</feature>
<dbReference type="Pfam" id="PF14791">
    <property type="entry name" value="DNA_pol_B_thumb"/>
    <property type="match status" value="1"/>
</dbReference>
<keyword evidence="14" id="KW-0456">Lyase</keyword>
<dbReference type="SUPFAM" id="SSF52113">
    <property type="entry name" value="BRCT domain"/>
    <property type="match status" value="1"/>
</dbReference>
<comment type="cofactor">
    <cofactor evidence="1">
        <name>Mn(2+)</name>
        <dbReference type="ChEBI" id="CHEBI:29035"/>
    </cofactor>
</comment>
<dbReference type="SUPFAM" id="SSF81585">
    <property type="entry name" value="PsbU/PolX domain-like"/>
    <property type="match status" value="1"/>
</dbReference>
<dbReference type="GO" id="GO:0003887">
    <property type="term" value="F:DNA-directed DNA polymerase activity"/>
    <property type="evidence" value="ECO:0007669"/>
    <property type="project" value="UniProtKB-KW"/>
</dbReference>
<evidence type="ECO:0000256" key="6">
    <source>
        <dbReference type="ARBA" id="ARBA00022634"/>
    </source>
</evidence>
<keyword evidence="8" id="KW-0548">Nucleotidyltransferase</keyword>
<dbReference type="PRINTS" id="PR00870">
    <property type="entry name" value="DNAPOLXBETA"/>
</dbReference>